<dbReference type="AlphaFoldDB" id="A0A1I6I571"/>
<proteinExistence type="predicted"/>
<sequence>MQELIRSGLSPPRLSIYNHLSFRWHVTDRVSTSATEDAADDGQSDESFVKRVATDVARHWQAATFALGSLAVAYWAAFVNPAMSPRWYVPILLIYATLAVGYIYLTEESSLSFGSAETST</sequence>
<feature type="transmembrane region" description="Helical" evidence="1">
    <location>
        <begin position="87"/>
        <end position="105"/>
    </location>
</feature>
<feature type="transmembrane region" description="Helical" evidence="1">
    <location>
        <begin position="60"/>
        <end position="81"/>
    </location>
</feature>
<protein>
    <submittedName>
        <fullName evidence="2">Uncharacterized protein</fullName>
    </submittedName>
</protein>
<accession>A0A1I6I571</accession>
<keyword evidence="3" id="KW-1185">Reference proteome</keyword>
<keyword evidence="1" id="KW-0812">Transmembrane</keyword>
<reference evidence="3" key="1">
    <citation type="submission" date="2016-10" db="EMBL/GenBank/DDBJ databases">
        <authorList>
            <person name="Varghese N."/>
            <person name="Submissions S."/>
        </authorList>
    </citation>
    <scope>NUCLEOTIDE SEQUENCE [LARGE SCALE GENOMIC DNA]</scope>
    <source>
        <strain evidence="3">CGMCC 1.8711</strain>
    </source>
</reference>
<dbReference type="EMBL" id="FOYS01000004">
    <property type="protein sequence ID" value="SFR61853.1"/>
    <property type="molecule type" value="Genomic_DNA"/>
</dbReference>
<evidence type="ECO:0000313" key="2">
    <source>
        <dbReference type="EMBL" id="SFR61853.1"/>
    </source>
</evidence>
<keyword evidence="1" id="KW-1133">Transmembrane helix</keyword>
<gene>
    <name evidence="2" type="ORF">SAMN04488124_2841</name>
</gene>
<evidence type="ECO:0000313" key="3">
    <source>
        <dbReference type="Proteomes" id="UP000243250"/>
    </source>
</evidence>
<evidence type="ECO:0000256" key="1">
    <source>
        <dbReference type="SAM" id="Phobius"/>
    </source>
</evidence>
<dbReference type="Proteomes" id="UP000243250">
    <property type="component" value="Unassembled WGS sequence"/>
</dbReference>
<organism evidence="2 3">
    <name type="scientific">Halogeometricum limi</name>
    <dbReference type="NCBI Taxonomy" id="555875"/>
    <lineage>
        <taxon>Archaea</taxon>
        <taxon>Methanobacteriati</taxon>
        <taxon>Methanobacteriota</taxon>
        <taxon>Stenosarchaea group</taxon>
        <taxon>Halobacteria</taxon>
        <taxon>Halobacteriales</taxon>
        <taxon>Haloferacaceae</taxon>
        <taxon>Halogeometricum</taxon>
    </lineage>
</organism>
<name>A0A1I6I571_9EURY</name>
<keyword evidence="1" id="KW-0472">Membrane</keyword>